<feature type="compositionally biased region" description="Basic and acidic residues" evidence="1">
    <location>
        <begin position="192"/>
        <end position="202"/>
    </location>
</feature>
<feature type="compositionally biased region" description="Low complexity" evidence="1">
    <location>
        <begin position="104"/>
        <end position="114"/>
    </location>
</feature>
<sequence>VPRPPREGRALDLLGLPRPAGGGVRGRAPARVRRRRAHGRPRRDQPGRRGGAPPLGVPRAAGVRGPRPDPPAHPAGLGDRPVGEARAERGHGRRPRRGGRRRAPAVPLAAGVRGSVRRGRRRPRAADRDRVRGREHVPVARVAAGGAGLRAALGPRRARLRPHHPRRLARRDCPGQLRGARPPARRLAAPRAPDRRDGERQGRAPGARPGRPAGRGAAGPPRGCRFRGQPRRRGQHPPVRWPCGARRRPGRSARLHPAPLRPGV</sequence>
<feature type="compositionally biased region" description="Basic residues" evidence="1">
    <location>
        <begin position="245"/>
        <end position="254"/>
    </location>
</feature>
<dbReference type="AlphaFoldDB" id="A0A6J4M676"/>
<feature type="compositionally biased region" description="Basic residues" evidence="1">
    <location>
        <begin position="224"/>
        <end position="235"/>
    </location>
</feature>
<accession>A0A6J4M676</accession>
<evidence type="ECO:0000256" key="1">
    <source>
        <dbReference type="SAM" id="MobiDB-lite"/>
    </source>
</evidence>
<feature type="compositionally biased region" description="Basic residues" evidence="1">
    <location>
        <begin position="156"/>
        <end position="169"/>
    </location>
</feature>
<protein>
    <submittedName>
        <fullName evidence="2">Sugar phosphate isomerases/epimerases</fullName>
    </submittedName>
</protein>
<feature type="compositionally biased region" description="Low complexity" evidence="1">
    <location>
        <begin position="177"/>
        <end position="191"/>
    </location>
</feature>
<feature type="non-terminal residue" evidence="2">
    <location>
        <position position="264"/>
    </location>
</feature>
<dbReference type="GO" id="GO:0016853">
    <property type="term" value="F:isomerase activity"/>
    <property type="evidence" value="ECO:0007669"/>
    <property type="project" value="UniProtKB-KW"/>
</dbReference>
<proteinExistence type="predicted"/>
<feature type="region of interest" description="Disordered" evidence="1">
    <location>
        <begin position="1"/>
        <end position="264"/>
    </location>
</feature>
<gene>
    <name evidence="2" type="ORF">AVDCRST_MAG36-1854</name>
</gene>
<evidence type="ECO:0000313" key="2">
    <source>
        <dbReference type="EMBL" id="CAA9349307.1"/>
    </source>
</evidence>
<feature type="compositionally biased region" description="Basic residues" evidence="1">
    <location>
        <begin position="28"/>
        <end position="41"/>
    </location>
</feature>
<feature type="compositionally biased region" description="Basic and acidic residues" evidence="1">
    <location>
        <begin position="81"/>
        <end position="90"/>
    </location>
</feature>
<organism evidence="2">
    <name type="scientific">uncultured Nocardioidaceae bacterium</name>
    <dbReference type="NCBI Taxonomy" id="253824"/>
    <lineage>
        <taxon>Bacteria</taxon>
        <taxon>Bacillati</taxon>
        <taxon>Actinomycetota</taxon>
        <taxon>Actinomycetes</taxon>
        <taxon>Propionibacteriales</taxon>
        <taxon>Nocardioidaceae</taxon>
        <taxon>environmental samples</taxon>
    </lineage>
</organism>
<feature type="compositionally biased region" description="Basic and acidic residues" evidence="1">
    <location>
        <begin position="124"/>
        <end position="138"/>
    </location>
</feature>
<reference evidence="2" key="1">
    <citation type="submission" date="2020-02" db="EMBL/GenBank/DDBJ databases">
        <authorList>
            <person name="Meier V. D."/>
        </authorList>
    </citation>
    <scope>NUCLEOTIDE SEQUENCE</scope>
    <source>
        <strain evidence="2">AVDCRST_MAG36</strain>
    </source>
</reference>
<keyword evidence="2" id="KW-0413">Isomerase</keyword>
<feature type="compositionally biased region" description="Basic residues" evidence="1">
    <location>
        <begin position="91"/>
        <end position="103"/>
    </location>
</feature>
<feature type="compositionally biased region" description="Basic and acidic residues" evidence="1">
    <location>
        <begin position="1"/>
        <end position="10"/>
    </location>
</feature>
<feature type="compositionally biased region" description="Low complexity" evidence="1">
    <location>
        <begin position="203"/>
        <end position="223"/>
    </location>
</feature>
<dbReference type="EMBL" id="CADCUH010000126">
    <property type="protein sequence ID" value="CAA9349307.1"/>
    <property type="molecule type" value="Genomic_DNA"/>
</dbReference>
<name>A0A6J4M676_9ACTN</name>
<feature type="compositionally biased region" description="Low complexity" evidence="1">
    <location>
        <begin position="139"/>
        <end position="155"/>
    </location>
</feature>
<feature type="non-terminal residue" evidence="2">
    <location>
        <position position="1"/>
    </location>
</feature>